<dbReference type="Gene3D" id="3.30.70.1450">
    <property type="entry name" value="Regulator of K+ conductance, C-terminal domain"/>
    <property type="match status" value="1"/>
</dbReference>
<dbReference type="Pfam" id="PF02080">
    <property type="entry name" value="TrkA_C"/>
    <property type="match status" value="1"/>
</dbReference>
<accession>A0A329MHH1</accession>
<name>A0A329MHH1_9BACL</name>
<keyword evidence="3" id="KW-1185">Reference proteome</keyword>
<dbReference type="GO" id="GO:0006813">
    <property type="term" value="P:potassium ion transport"/>
    <property type="evidence" value="ECO:0007669"/>
    <property type="project" value="InterPro"/>
</dbReference>
<evidence type="ECO:0000313" key="2">
    <source>
        <dbReference type="EMBL" id="RAV19339.1"/>
    </source>
</evidence>
<dbReference type="PANTHER" id="PTHR30445:SF8">
    <property type="entry name" value="K(+)_H(+) ANTIPORTER SUBUNIT KHTT"/>
    <property type="match status" value="1"/>
</dbReference>
<evidence type="ECO:0000259" key="1">
    <source>
        <dbReference type="PROSITE" id="PS51202"/>
    </source>
</evidence>
<dbReference type="Proteomes" id="UP000250369">
    <property type="component" value="Unassembled WGS sequence"/>
</dbReference>
<dbReference type="PROSITE" id="PS51202">
    <property type="entry name" value="RCK_C"/>
    <property type="match status" value="1"/>
</dbReference>
<dbReference type="InterPro" id="IPR050144">
    <property type="entry name" value="AAE_transporter"/>
</dbReference>
<dbReference type="AlphaFoldDB" id="A0A329MHH1"/>
<dbReference type="PANTHER" id="PTHR30445">
    <property type="entry name" value="K(+)_H(+) ANTIPORTER SUBUNIT KHTT"/>
    <property type="match status" value="1"/>
</dbReference>
<evidence type="ECO:0000313" key="3">
    <source>
        <dbReference type="Proteomes" id="UP000250369"/>
    </source>
</evidence>
<dbReference type="PIRSF" id="PIRSF005028">
    <property type="entry name" value="KhtT"/>
    <property type="match status" value="1"/>
</dbReference>
<dbReference type="Pfam" id="PF25991">
    <property type="entry name" value="KhtT_N"/>
    <property type="match status" value="1"/>
</dbReference>
<dbReference type="InterPro" id="IPR058776">
    <property type="entry name" value="KhtT-like_N"/>
</dbReference>
<dbReference type="GO" id="GO:0008324">
    <property type="term" value="F:monoatomic cation transmembrane transporter activity"/>
    <property type="evidence" value="ECO:0007669"/>
    <property type="project" value="InterPro"/>
</dbReference>
<dbReference type="RefSeq" id="WP_113032700.1">
    <property type="nucleotide sequence ID" value="NZ_QMFB01000012.1"/>
</dbReference>
<comment type="caution">
    <text evidence="2">The sequence shown here is derived from an EMBL/GenBank/DDBJ whole genome shotgun (WGS) entry which is preliminary data.</text>
</comment>
<dbReference type="InterPro" id="IPR036721">
    <property type="entry name" value="RCK_C_sf"/>
</dbReference>
<sequence length="163" mass="18284">MNIRETDLPGIGKKFQMITRFGDKLVLIVHDDGRRECYHFDQDDQDEMTSMITLDDDEARYVAGIIGGMAYKPKALETIEVVLDDLVIEWYRIEEGCCFIGKTIGELDIRGRTGATIIAISEKHHNQINPDPNIALTADTTLIVAGDRRQQKAFKNLLMNGGG</sequence>
<protein>
    <submittedName>
        <fullName evidence="2">Potassium:proton antiporter</fullName>
    </submittedName>
</protein>
<organism evidence="2 3">
    <name type="scientific">Paenibacillus contaminans</name>
    <dbReference type="NCBI Taxonomy" id="450362"/>
    <lineage>
        <taxon>Bacteria</taxon>
        <taxon>Bacillati</taxon>
        <taxon>Bacillota</taxon>
        <taxon>Bacilli</taxon>
        <taxon>Bacillales</taxon>
        <taxon>Paenibacillaceae</taxon>
        <taxon>Paenibacillus</taxon>
    </lineage>
</organism>
<dbReference type="InterPro" id="IPR006037">
    <property type="entry name" value="RCK_C"/>
</dbReference>
<gene>
    <name evidence="2" type="ORF">DQG23_20285</name>
</gene>
<dbReference type="SUPFAM" id="SSF116726">
    <property type="entry name" value="TrkA C-terminal domain-like"/>
    <property type="match status" value="1"/>
</dbReference>
<dbReference type="EMBL" id="QMFB01000012">
    <property type="protein sequence ID" value="RAV19339.1"/>
    <property type="molecule type" value="Genomic_DNA"/>
</dbReference>
<proteinExistence type="predicted"/>
<reference evidence="2 3" key="1">
    <citation type="journal article" date="2009" name="Int. J. Syst. Evol. Microbiol.">
        <title>Paenibacillus contaminans sp. nov., isolated from a contaminated laboratory plate.</title>
        <authorList>
            <person name="Chou J.H."/>
            <person name="Lee J.H."/>
            <person name="Lin M.C."/>
            <person name="Chang P.S."/>
            <person name="Arun A.B."/>
            <person name="Young C.C."/>
            <person name="Chen W.M."/>
        </authorList>
    </citation>
    <scope>NUCLEOTIDE SEQUENCE [LARGE SCALE GENOMIC DNA]</scope>
    <source>
        <strain evidence="2 3">CKOBP-6</strain>
    </source>
</reference>
<feature type="domain" description="RCK C-terminal" evidence="1">
    <location>
        <begin position="76"/>
        <end position="160"/>
    </location>
</feature>
<dbReference type="InterPro" id="IPR026278">
    <property type="entry name" value="KhtT"/>
</dbReference>
<dbReference type="OrthoDB" id="67547at2"/>